<dbReference type="PANTHER" id="PTHR30231:SF4">
    <property type="entry name" value="PROTEIN NEN2"/>
    <property type="match status" value="1"/>
</dbReference>
<dbReference type="SMART" id="SM00479">
    <property type="entry name" value="EXOIII"/>
    <property type="match status" value="1"/>
</dbReference>
<keyword evidence="1" id="KW-0540">Nuclease</keyword>
<name>A0ABT1HQL9_STRSD</name>
<dbReference type="CDD" id="cd06127">
    <property type="entry name" value="DEDDh"/>
    <property type="match status" value="1"/>
</dbReference>
<dbReference type="Pfam" id="PF00929">
    <property type="entry name" value="RNase_T"/>
    <property type="match status" value="1"/>
</dbReference>
<keyword evidence="2" id="KW-0378">Hydrolase</keyword>
<dbReference type="InterPro" id="IPR012337">
    <property type="entry name" value="RNaseH-like_sf"/>
</dbReference>
<dbReference type="SUPFAM" id="SSF53098">
    <property type="entry name" value="Ribonuclease H-like"/>
    <property type="match status" value="1"/>
</dbReference>
<dbReference type="Proteomes" id="UP001205311">
    <property type="component" value="Unassembled WGS sequence"/>
</dbReference>
<dbReference type="EMBL" id="JAMTCP010000005">
    <property type="protein sequence ID" value="MCP2257808.1"/>
    <property type="molecule type" value="Genomic_DNA"/>
</dbReference>
<evidence type="ECO:0000256" key="3">
    <source>
        <dbReference type="ARBA" id="ARBA00022839"/>
    </source>
</evidence>
<evidence type="ECO:0000313" key="6">
    <source>
        <dbReference type="EMBL" id="MCP2257808.1"/>
    </source>
</evidence>
<gene>
    <name evidence="6" type="ORF">LX15_001494</name>
</gene>
<evidence type="ECO:0000313" key="7">
    <source>
        <dbReference type="Proteomes" id="UP001205311"/>
    </source>
</evidence>
<dbReference type="Gene3D" id="3.30.420.10">
    <property type="entry name" value="Ribonuclease H-like superfamily/Ribonuclease H"/>
    <property type="match status" value="1"/>
</dbReference>
<keyword evidence="7" id="KW-1185">Reference proteome</keyword>
<feature type="compositionally biased region" description="Low complexity" evidence="4">
    <location>
        <begin position="329"/>
        <end position="338"/>
    </location>
</feature>
<feature type="region of interest" description="Disordered" evidence="4">
    <location>
        <begin position="329"/>
        <end position="380"/>
    </location>
</feature>
<dbReference type="InterPro" id="IPR006054">
    <property type="entry name" value="DnaQ"/>
</dbReference>
<organism evidence="6 7">
    <name type="scientific">Streptoalloteichus tenebrarius (strain ATCC 17920 / DSM 40477 / JCM 4838 / CBS 697.72 / NBRC 16177 / NCIMB 11028 / NRRL B-12390 / A12253. 1 / ISP 5477)</name>
    <name type="common">Streptomyces tenebrarius</name>
    <dbReference type="NCBI Taxonomy" id="1933"/>
    <lineage>
        <taxon>Bacteria</taxon>
        <taxon>Bacillati</taxon>
        <taxon>Actinomycetota</taxon>
        <taxon>Actinomycetes</taxon>
        <taxon>Pseudonocardiales</taxon>
        <taxon>Pseudonocardiaceae</taxon>
        <taxon>Streptoalloteichus</taxon>
    </lineage>
</organism>
<keyword evidence="3" id="KW-0269">Exonuclease</keyword>
<evidence type="ECO:0000259" key="5">
    <source>
        <dbReference type="SMART" id="SM00479"/>
    </source>
</evidence>
<dbReference type="PANTHER" id="PTHR30231">
    <property type="entry name" value="DNA POLYMERASE III SUBUNIT EPSILON"/>
    <property type="match status" value="1"/>
</dbReference>
<protein>
    <submittedName>
        <fullName evidence="6">DNA polymerase-3 subunit epsilon</fullName>
    </submittedName>
</protein>
<reference evidence="6 7" key="1">
    <citation type="submission" date="2022-06" db="EMBL/GenBank/DDBJ databases">
        <title>Genomic Encyclopedia of Archaeal and Bacterial Type Strains, Phase II (KMG-II): from individual species to whole genera.</title>
        <authorList>
            <person name="Goeker M."/>
        </authorList>
    </citation>
    <scope>NUCLEOTIDE SEQUENCE [LARGE SCALE GENOMIC DNA]</scope>
    <source>
        <strain evidence="6 7">DSM 40477</strain>
    </source>
</reference>
<sequence length="380" mass="39781">MASYRREVRALVHDLALARDGEVPARDLEFTAVDFETTSLAPPGRVIEVGAVRMRGDGTVLAEMSTLVDPGPGVAPGATWVHRITREHLDGAPTMAEVIGDLLSLCEGSVLVAHNLAFEERFLAHELELLGLTAPPLPGLCTLRAARTHLGAGSCQLGALVEAFGLPAVAIHAALDDARACGQLLLALLAPPHELRLASRPRHHRLPVVPSSGRSLPRAAALRAGRRGWMACLMDRLPARGLHPPQPEGVAAYRALLTSVLAQGRITGPKAKLLARQAGRAGMSRADLVRVHRAVLEEEIARAGGPAGPGGQDGPDGDRLRRLAATLGLPDLSDLSGPPDLPGLPEQAVAPPTELVAAPPSGGCSTADTPSERRLPTYQG</sequence>
<dbReference type="InterPro" id="IPR036397">
    <property type="entry name" value="RNaseH_sf"/>
</dbReference>
<evidence type="ECO:0000256" key="1">
    <source>
        <dbReference type="ARBA" id="ARBA00022722"/>
    </source>
</evidence>
<proteinExistence type="predicted"/>
<evidence type="ECO:0000256" key="2">
    <source>
        <dbReference type="ARBA" id="ARBA00022801"/>
    </source>
</evidence>
<feature type="domain" description="Exonuclease" evidence="5">
    <location>
        <begin position="29"/>
        <end position="194"/>
    </location>
</feature>
<evidence type="ECO:0000256" key="4">
    <source>
        <dbReference type="SAM" id="MobiDB-lite"/>
    </source>
</evidence>
<feature type="compositionally biased region" description="Basic and acidic residues" evidence="4">
    <location>
        <begin position="370"/>
        <end position="380"/>
    </location>
</feature>
<accession>A0ABT1HQL9</accession>
<dbReference type="NCBIfam" id="TIGR00573">
    <property type="entry name" value="dnaq"/>
    <property type="match status" value="1"/>
</dbReference>
<feature type="region of interest" description="Disordered" evidence="4">
    <location>
        <begin position="300"/>
        <end position="319"/>
    </location>
</feature>
<comment type="caution">
    <text evidence="6">The sequence shown here is derived from an EMBL/GenBank/DDBJ whole genome shotgun (WGS) entry which is preliminary data.</text>
</comment>
<dbReference type="InterPro" id="IPR013520">
    <property type="entry name" value="Ribonucl_H"/>
</dbReference>
<feature type="compositionally biased region" description="Gly residues" evidence="4">
    <location>
        <begin position="305"/>
        <end position="314"/>
    </location>
</feature>